<evidence type="ECO:0000256" key="1">
    <source>
        <dbReference type="ARBA" id="ARBA00006194"/>
    </source>
</evidence>
<name>A0A0C3RZD5_PHLG1</name>
<dbReference type="STRING" id="745531.A0A0C3RZD5"/>
<proteinExistence type="inferred from homology"/>
<dbReference type="HOGENOM" id="CLU_072439_0_1_1"/>
<dbReference type="EMBL" id="KN840492">
    <property type="protein sequence ID" value="KIP07716.1"/>
    <property type="molecule type" value="Genomic_DNA"/>
</dbReference>
<dbReference type="GO" id="GO:0005840">
    <property type="term" value="C:ribosome"/>
    <property type="evidence" value="ECO:0007669"/>
    <property type="project" value="UniProtKB-KW"/>
</dbReference>
<organism evidence="5 6">
    <name type="scientific">Phlebiopsis gigantea (strain 11061_1 CR5-6)</name>
    <name type="common">White-rot fungus</name>
    <name type="synonym">Peniophora gigantea</name>
    <dbReference type="NCBI Taxonomy" id="745531"/>
    <lineage>
        <taxon>Eukaryota</taxon>
        <taxon>Fungi</taxon>
        <taxon>Dikarya</taxon>
        <taxon>Basidiomycota</taxon>
        <taxon>Agaricomycotina</taxon>
        <taxon>Agaricomycetes</taxon>
        <taxon>Polyporales</taxon>
        <taxon>Phanerochaetaceae</taxon>
        <taxon>Phlebiopsis</taxon>
    </lineage>
</organism>
<dbReference type="AlphaFoldDB" id="A0A0C3RZD5"/>
<keyword evidence="2" id="KW-0689">Ribosomal protein</keyword>
<dbReference type="Gene3D" id="3.30.420.80">
    <property type="entry name" value="Ribosomal protein S11"/>
    <property type="match status" value="1"/>
</dbReference>
<dbReference type="GO" id="GO:1990904">
    <property type="term" value="C:ribonucleoprotein complex"/>
    <property type="evidence" value="ECO:0007669"/>
    <property type="project" value="UniProtKB-KW"/>
</dbReference>
<keyword evidence="3" id="KW-0687">Ribonucleoprotein</keyword>
<sequence>MSLLRTLRIPQLRAATRPAYAACMSSLPGSALPGSGEKTGVAYEEEQPADSMDFLSELDDVPPRAPESAYPSSYATNPVSATKDMMPVPRTREAYSLYVSSTNNNNILTFTRPDGGPICTVSSGMVGFKNKNRANPEAAHAAAMRIFARIAQEAEVKGRGNMVLEVKFRGFAKGREAVYKALLGAEGDSVRPLVNRLTDMTPIKIGGTRAKKARRT</sequence>
<dbReference type="GO" id="GO:0006412">
    <property type="term" value="P:translation"/>
    <property type="evidence" value="ECO:0007669"/>
    <property type="project" value="InterPro"/>
</dbReference>
<dbReference type="Pfam" id="PF00411">
    <property type="entry name" value="Ribosomal_S11"/>
    <property type="match status" value="1"/>
</dbReference>
<keyword evidence="6" id="KW-1185">Reference proteome</keyword>
<dbReference type="OrthoDB" id="1654884at2759"/>
<dbReference type="GO" id="GO:0003735">
    <property type="term" value="F:structural constituent of ribosome"/>
    <property type="evidence" value="ECO:0007669"/>
    <property type="project" value="InterPro"/>
</dbReference>
<reference evidence="5 6" key="1">
    <citation type="journal article" date="2014" name="PLoS Genet.">
        <title>Analysis of the Phlebiopsis gigantea genome, transcriptome and secretome provides insight into its pioneer colonization strategies of wood.</title>
        <authorList>
            <person name="Hori C."/>
            <person name="Ishida T."/>
            <person name="Igarashi K."/>
            <person name="Samejima M."/>
            <person name="Suzuki H."/>
            <person name="Master E."/>
            <person name="Ferreira P."/>
            <person name="Ruiz-Duenas F.J."/>
            <person name="Held B."/>
            <person name="Canessa P."/>
            <person name="Larrondo L.F."/>
            <person name="Schmoll M."/>
            <person name="Druzhinina I.S."/>
            <person name="Kubicek C.P."/>
            <person name="Gaskell J.A."/>
            <person name="Kersten P."/>
            <person name="St John F."/>
            <person name="Glasner J."/>
            <person name="Sabat G."/>
            <person name="Splinter BonDurant S."/>
            <person name="Syed K."/>
            <person name="Yadav J."/>
            <person name="Mgbeahuruike A.C."/>
            <person name="Kovalchuk A."/>
            <person name="Asiegbu F.O."/>
            <person name="Lackner G."/>
            <person name="Hoffmeister D."/>
            <person name="Rencoret J."/>
            <person name="Gutierrez A."/>
            <person name="Sun H."/>
            <person name="Lindquist E."/>
            <person name="Barry K."/>
            <person name="Riley R."/>
            <person name="Grigoriev I.V."/>
            <person name="Henrissat B."/>
            <person name="Kues U."/>
            <person name="Berka R.M."/>
            <person name="Martinez A.T."/>
            <person name="Covert S.F."/>
            <person name="Blanchette R.A."/>
            <person name="Cullen D."/>
        </authorList>
    </citation>
    <scope>NUCLEOTIDE SEQUENCE [LARGE SCALE GENOMIC DNA]</scope>
    <source>
        <strain evidence="5 6">11061_1 CR5-6</strain>
    </source>
</reference>
<evidence type="ECO:0000313" key="5">
    <source>
        <dbReference type="EMBL" id="KIP07716.1"/>
    </source>
</evidence>
<protein>
    <recommendedName>
        <fullName evidence="7">Translational machinery component</fullName>
    </recommendedName>
</protein>
<gene>
    <name evidence="5" type="ORF">PHLGIDRAFT_19117</name>
</gene>
<dbReference type="InterPro" id="IPR001971">
    <property type="entry name" value="Ribosomal_uS11"/>
</dbReference>
<evidence type="ECO:0000256" key="4">
    <source>
        <dbReference type="SAM" id="MobiDB-lite"/>
    </source>
</evidence>
<dbReference type="PANTHER" id="PTHR11759">
    <property type="entry name" value="40S RIBOSOMAL PROTEIN S14/30S RIBOSOMAL PROTEIN S11"/>
    <property type="match status" value="1"/>
</dbReference>
<dbReference type="SUPFAM" id="SSF53137">
    <property type="entry name" value="Translational machinery components"/>
    <property type="match status" value="1"/>
</dbReference>
<evidence type="ECO:0000256" key="2">
    <source>
        <dbReference type="ARBA" id="ARBA00022980"/>
    </source>
</evidence>
<feature type="region of interest" description="Disordered" evidence="4">
    <location>
        <begin position="56"/>
        <end position="76"/>
    </location>
</feature>
<evidence type="ECO:0008006" key="7">
    <source>
        <dbReference type="Google" id="ProtNLM"/>
    </source>
</evidence>
<comment type="similarity">
    <text evidence="1">Belongs to the universal ribosomal protein uS11 family.</text>
</comment>
<evidence type="ECO:0000313" key="6">
    <source>
        <dbReference type="Proteomes" id="UP000053257"/>
    </source>
</evidence>
<dbReference type="Proteomes" id="UP000053257">
    <property type="component" value="Unassembled WGS sequence"/>
</dbReference>
<dbReference type="InterPro" id="IPR036967">
    <property type="entry name" value="Ribosomal_uS11_sf"/>
</dbReference>
<evidence type="ECO:0000256" key="3">
    <source>
        <dbReference type="ARBA" id="ARBA00023274"/>
    </source>
</evidence>
<accession>A0A0C3RZD5</accession>
<dbReference type="HAMAP" id="MF_01310">
    <property type="entry name" value="Ribosomal_uS11"/>
    <property type="match status" value="1"/>
</dbReference>